<dbReference type="Pfam" id="PF05383">
    <property type="entry name" value="La"/>
    <property type="match status" value="1"/>
</dbReference>
<feature type="domain" description="HTH La-type RNA-binding" evidence="4">
    <location>
        <begin position="231"/>
        <end position="323"/>
    </location>
</feature>
<evidence type="ECO:0000313" key="5">
    <source>
        <dbReference type="EMBL" id="CAB3263390.1"/>
    </source>
</evidence>
<keyword evidence="1 2" id="KW-0694">RNA-binding</keyword>
<evidence type="ECO:0000256" key="1">
    <source>
        <dbReference type="ARBA" id="ARBA00022884"/>
    </source>
</evidence>
<feature type="compositionally biased region" description="Polar residues" evidence="3">
    <location>
        <begin position="131"/>
        <end position="143"/>
    </location>
</feature>
<organism evidence="5">
    <name type="scientific">Phallusia mammillata</name>
    <dbReference type="NCBI Taxonomy" id="59560"/>
    <lineage>
        <taxon>Eukaryota</taxon>
        <taxon>Metazoa</taxon>
        <taxon>Chordata</taxon>
        <taxon>Tunicata</taxon>
        <taxon>Ascidiacea</taxon>
        <taxon>Phlebobranchia</taxon>
        <taxon>Ascidiidae</taxon>
        <taxon>Phallusia</taxon>
    </lineage>
</organism>
<evidence type="ECO:0000256" key="2">
    <source>
        <dbReference type="PROSITE-ProRule" id="PRU00332"/>
    </source>
</evidence>
<dbReference type="InterPro" id="IPR036388">
    <property type="entry name" value="WH-like_DNA-bd_sf"/>
</dbReference>
<dbReference type="SUPFAM" id="SSF46785">
    <property type="entry name" value="Winged helix' DNA-binding domain"/>
    <property type="match status" value="1"/>
</dbReference>
<dbReference type="PANTHER" id="PTHR22792:SF140">
    <property type="entry name" value="ACHILLES, ISOFORM A"/>
    <property type="match status" value="1"/>
</dbReference>
<dbReference type="InterPro" id="IPR045180">
    <property type="entry name" value="La_dom_prot"/>
</dbReference>
<sequence>MQAAAGPTYYTDAGKFVQPMSTAPYMMPPCVGQQGGVTWVQQYVNGSPMLVPVYTVTPSQPMQYYQQPVYFNTQYRDNNAENHYQQGVCGHQMPLAGPESQINSTRTGVIHKVTPSKRSSVSSDVSGSGFLPSNDQRIKTTSQLSNARQIYATPKREILRYESADSGIADSPPSVASVVWSGDESLEDSDSVDSKNGRISENGSESGTKDNDEDCWTVQDDVRYWARLGQTGPNRYQSSAIAKQVEYYLSDDYLVKDKYLLRQIRCKKDGYVSIKLITSFKKVKKLTRDWQVVRSAIARNSSDIVVSPEGLRIRRRTKLSDNLRKPRLLTSVLVIRLPDDYNSVEKVTSLFRNFGEISFVRLLRANKEVPADLRNYATQVHDIGTTQHEAMFFCGFRPC</sequence>
<dbReference type="InterPro" id="IPR036390">
    <property type="entry name" value="WH_DNA-bd_sf"/>
</dbReference>
<reference evidence="5" key="1">
    <citation type="submission" date="2020-04" db="EMBL/GenBank/DDBJ databases">
        <authorList>
            <person name="Neveu A P."/>
        </authorList>
    </citation>
    <scope>NUCLEOTIDE SEQUENCE</scope>
    <source>
        <tissue evidence="5">Whole embryo</tissue>
    </source>
</reference>
<proteinExistence type="evidence at transcript level"/>
<dbReference type="AlphaFoldDB" id="A0A6F9DK30"/>
<dbReference type="CDD" id="cd08033">
    <property type="entry name" value="LARP_6"/>
    <property type="match status" value="1"/>
</dbReference>
<name>A0A6F9DK30_9ASCI</name>
<evidence type="ECO:0000259" key="4">
    <source>
        <dbReference type="PROSITE" id="PS50961"/>
    </source>
</evidence>
<feature type="region of interest" description="Disordered" evidence="3">
    <location>
        <begin position="112"/>
        <end position="143"/>
    </location>
</feature>
<dbReference type="SMART" id="SM00715">
    <property type="entry name" value="LA"/>
    <property type="match status" value="1"/>
</dbReference>
<dbReference type="PANTHER" id="PTHR22792">
    <property type="entry name" value="LUPUS LA PROTEIN-RELATED"/>
    <property type="match status" value="1"/>
</dbReference>
<accession>A0A6F9DK30</accession>
<evidence type="ECO:0000256" key="3">
    <source>
        <dbReference type="SAM" id="MobiDB-lite"/>
    </source>
</evidence>
<dbReference type="GO" id="GO:0005634">
    <property type="term" value="C:nucleus"/>
    <property type="evidence" value="ECO:0007669"/>
    <property type="project" value="TreeGrafter"/>
</dbReference>
<dbReference type="GO" id="GO:0003729">
    <property type="term" value="F:mRNA binding"/>
    <property type="evidence" value="ECO:0007669"/>
    <property type="project" value="TreeGrafter"/>
</dbReference>
<gene>
    <name evidence="5" type="primary">Larp6-004</name>
</gene>
<dbReference type="PROSITE" id="PS50961">
    <property type="entry name" value="HTH_LA"/>
    <property type="match status" value="1"/>
</dbReference>
<protein>
    <submittedName>
        <fullName evidence="5">La-related protein 6</fullName>
    </submittedName>
</protein>
<dbReference type="Gene3D" id="1.10.10.10">
    <property type="entry name" value="Winged helix-like DNA-binding domain superfamily/Winged helix DNA-binding domain"/>
    <property type="match status" value="1"/>
</dbReference>
<feature type="compositionally biased region" description="Low complexity" evidence="3">
    <location>
        <begin position="119"/>
        <end position="129"/>
    </location>
</feature>
<dbReference type="EMBL" id="LR787528">
    <property type="protein sequence ID" value="CAB3263390.1"/>
    <property type="molecule type" value="mRNA"/>
</dbReference>
<dbReference type="InterPro" id="IPR006630">
    <property type="entry name" value="La_HTH"/>
</dbReference>
<feature type="region of interest" description="Disordered" evidence="3">
    <location>
        <begin position="180"/>
        <end position="213"/>
    </location>
</feature>